<dbReference type="PANTHER" id="PTHR32309">
    <property type="entry name" value="TYROSINE-PROTEIN KINASE"/>
    <property type="match status" value="1"/>
</dbReference>
<dbReference type="GO" id="GO:0005524">
    <property type="term" value="F:ATP binding"/>
    <property type="evidence" value="ECO:0007669"/>
    <property type="project" value="UniProtKB-KW"/>
</dbReference>
<dbReference type="Pfam" id="PF13807">
    <property type="entry name" value="GNVR"/>
    <property type="match status" value="1"/>
</dbReference>
<dbReference type="InterPro" id="IPR027417">
    <property type="entry name" value="P-loop_NTPase"/>
</dbReference>
<comment type="catalytic activity">
    <reaction evidence="15">
        <text>L-tyrosyl-[protein] + ATP = O-phospho-L-tyrosyl-[protein] + ADP + H(+)</text>
        <dbReference type="Rhea" id="RHEA:10596"/>
        <dbReference type="Rhea" id="RHEA-COMP:10136"/>
        <dbReference type="Rhea" id="RHEA-COMP:20101"/>
        <dbReference type="ChEBI" id="CHEBI:15378"/>
        <dbReference type="ChEBI" id="CHEBI:30616"/>
        <dbReference type="ChEBI" id="CHEBI:46858"/>
        <dbReference type="ChEBI" id="CHEBI:61978"/>
        <dbReference type="ChEBI" id="CHEBI:456216"/>
        <dbReference type="EC" id="2.7.10.2"/>
    </reaction>
</comment>
<evidence type="ECO:0000256" key="14">
    <source>
        <dbReference type="ARBA" id="ARBA00023137"/>
    </source>
</evidence>
<evidence type="ECO:0000259" key="20">
    <source>
        <dbReference type="Pfam" id="PF13807"/>
    </source>
</evidence>
<evidence type="ECO:0000256" key="16">
    <source>
        <dbReference type="SAM" id="Coils"/>
    </source>
</evidence>
<protein>
    <recommendedName>
        <fullName evidence="4">non-specific protein-tyrosine kinase</fullName>
        <ecNumber evidence="4">2.7.10.2</ecNumber>
    </recommendedName>
</protein>
<dbReference type="RefSeq" id="WP_142453649.1">
    <property type="nucleotide sequence ID" value="NZ_FXTP01000004.1"/>
</dbReference>
<dbReference type="FunFam" id="3.40.50.300:FF:000527">
    <property type="entry name" value="Tyrosine-protein kinase etk"/>
    <property type="match status" value="1"/>
</dbReference>
<dbReference type="InterPro" id="IPR005702">
    <property type="entry name" value="Wzc-like_C"/>
</dbReference>
<dbReference type="SUPFAM" id="SSF52540">
    <property type="entry name" value="P-loop containing nucleoside triphosphate hydrolases"/>
    <property type="match status" value="1"/>
</dbReference>
<evidence type="ECO:0000256" key="1">
    <source>
        <dbReference type="ARBA" id="ARBA00004429"/>
    </source>
</evidence>
<evidence type="ECO:0000256" key="7">
    <source>
        <dbReference type="ARBA" id="ARBA00022679"/>
    </source>
</evidence>
<dbReference type="CDD" id="cd05387">
    <property type="entry name" value="BY-kinase"/>
    <property type="match status" value="1"/>
</dbReference>
<evidence type="ECO:0000313" key="22">
    <source>
        <dbReference type="Proteomes" id="UP000317557"/>
    </source>
</evidence>
<evidence type="ECO:0000256" key="9">
    <source>
        <dbReference type="ARBA" id="ARBA00022741"/>
    </source>
</evidence>
<feature type="coiled-coil region" evidence="16">
    <location>
        <begin position="231"/>
        <end position="258"/>
    </location>
</feature>
<keyword evidence="11" id="KW-0067">ATP-binding</keyword>
<name>A0A521C203_9BACT</name>
<organism evidence="21 22">
    <name type="scientific">Gracilimonas mengyeensis</name>
    <dbReference type="NCBI Taxonomy" id="1302730"/>
    <lineage>
        <taxon>Bacteria</taxon>
        <taxon>Pseudomonadati</taxon>
        <taxon>Balneolota</taxon>
        <taxon>Balneolia</taxon>
        <taxon>Balneolales</taxon>
        <taxon>Balneolaceae</taxon>
        <taxon>Gracilimonas</taxon>
    </lineage>
</organism>
<evidence type="ECO:0000256" key="15">
    <source>
        <dbReference type="ARBA" id="ARBA00051245"/>
    </source>
</evidence>
<keyword evidence="10" id="KW-0418">Kinase</keyword>
<dbReference type="EC" id="2.7.10.2" evidence="4"/>
<evidence type="ECO:0000256" key="2">
    <source>
        <dbReference type="ARBA" id="ARBA00007316"/>
    </source>
</evidence>
<keyword evidence="13 17" id="KW-0472">Membrane</keyword>
<evidence type="ECO:0000256" key="5">
    <source>
        <dbReference type="ARBA" id="ARBA00022475"/>
    </source>
</evidence>
<evidence type="ECO:0000256" key="3">
    <source>
        <dbReference type="ARBA" id="ARBA00008883"/>
    </source>
</evidence>
<feature type="transmembrane region" description="Helical" evidence="17">
    <location>
        <begin position="59"/>
        <end position="77"/>
    </location>
</feature>
<evidence type="ECO:0000259" key="19">
    <source>
        <dbReference type="Pfam" id="PF13614"/>
    </source>
</evidence>
<keyword evidence="12 17" id="KW-1133">Transmembrane helix</keyword>
<keyword evidence="5" id="KW-1003">Cell membrane</keyword>
<comment type="similarity">
    <text evidence="3">Belongs to the etk/wzc family.</text>
</comment>
<reference evidence="21 22" key="1">
    <citation type="submission" date="2017-05" db="EMBL/GenBank/DDBJ databases">
        <authorList>
            <person name="Varghese N."/>
            <person name="Submissions S."/>
        </authorList>
    </citation>
    <scope>NUCLEOTIDE SEQUENCE [LARGE SCALE GENOMIC DNA]</scope>
    <source>
        <strain evidence="21 22">DSM 21985</strain>
    </source>
</reference>
<dbReference type="GO" id="GO:0005886">
    <property type="term" value="C:plasma membrane"/>
    <property type="evidence" value="ECO:0007669"/>
    <property type="project" value="UniProtKB-SubCell"/>
</dbReference>
<dbReference type="GO" id="GO:0042802">
    <property type="term" value="F:identical protein binding"/>
    <property type="evidence" value="ECO:0007669"/>
    <property type="project" value="UniProtKB-ARBA"/>
</dbReference>
<dbReference type="EMBL" id="FXTP01000004">
    <property type="protein sequence ID" value="SMO52760.1"/>
    <property type="molecule type" value="Genomic_DNA"/>
</dbReference>
<evidence type="ECO:0000256" key="8">
    <source>
        <dbReference type="ARBA" id="ARBA00022692"/>
    </source>
</evidence>
<evidence type="ECO:0000259" key="18">
    <source>
        <dbReference type="Pfam" id="PF02706"/>
    </source>
</evidence>
<evidence type="ECO:0000313" key="21">
    <source>
        <dbReference type="EMBL" id="SMO52760.1"/>
    </source>
</evidence>
<keyword evidence="16" id="KW-0175">Coiled coil</keyword>
<dbReference type="Gene3D" id="3.40.50.300">
    <property type="entry name" value="P-loop containing nucleotide triphosphate hydrolases"/>
    <property type="match status" value="1"/>
</dbReference>
<keyword evidence="7" id="KW-0808">Transferase</keyword>
<feature type="transmembrane region" description="Helical" evidence="17">
    <location>
        <begin position="498"/>
        <end position="517"/>
    </location>
</feature>
<keyword evidence="6" id="KW-0997">Cell inner membrane</keyword>
<evidence type="ECO:0000256" key="17">
    <source>
        <dbReference type="SAM" id="Phobius"/>
    </source>
</evidence>
<gene>
    <name evidence="21" type="ORF">SAMN06265219_10430</name>
</gene>
<accession>A0A521C203</accession>
<comment type="similarity">
    <text evidence="2">Belongs to the CpsD/CapB family.</text>
</comment>
<feature type="domain" description="Polysaccharide chain length determinant N-terminal" evidence="18">
    <location>
        <begin position="43"/>
        <end position="140"/>
    </location>
</feature>
<keyword evidence="8 17" id="KW-0812">Transmembrane</keyword>
<feature type="domain" description="Tyrosine-protein kinase G-rich" evidence="20">
    <location>
        <begin position="445"/>
        <end position="520"/>
    </location>
</feature>
<dbReference type="Pfam" id="PF02706">
    <property type="entry name" value="Wzz"/>
    <property type="match status" value="1"/>
</dbReference>
<evidence type="ECO:0000256" key="6">
    <source>
        <dbReference type="ARBA" id="ARBA00022519"/>
    </source>
</evidence>
<keyword evidence="14" id="KW-0829">Tyrosine-protein kinase</keyword>
<dbReference type="AlphaFoldDB" id="A0A521C203"/>
<dbReference type="InterPro" id="IPR050445">
    <property type="entry name" value="Bact_polysacc_biosynth/exp"/>
</dbReference>
<feature type="coiled-coil region" evidence="16">
    <location>
        <begin position="399"/>
        <end position="433"/>
    </location>
</feature>
<evidence type="ECO:0000256" key="12">
    <source>
        <dbReference type="ARBA" id="ARBA00022989"/>
    </source>
</evidence>
<dbReference type="Pfam" id="PF13614">
    <property type="entry name" value="AAA_31"/>
    <property type="match status" value="1"/>
</dbReference>
<evidence type="ECO:0000256" key="10">
    <source>
        <dbReference type="ARBA" id="ARBA00022777"/>
    </source>
</evidence>
<dbReference type="OrthoDB" id="9794577at2"/>
<feature type="domain" description="AAA" evidence="19">
    <location>
        <begin position="599"/>
        <end position="740"/>
    </location>
</feature>
<feature type="coiled-coil region" evidence="16">
    <location>
        <begin position="329"/>
        <end position="375"/>
    </location>
</feature>
<dbReference type="InterPro" id="IPR025669">
    <property type="entry name" value="AAA_dom"/>
</dbReference>
<keyword evidence="22" id="KW-1185">Reference proteome</keyword>
<comment type="subcellular location">
    <subcellularLocation>
        <location evidence="1">Cell inner membrane</location>
        <topology evidence="1">Multi-pass membrane protein</topology>
    </subcellularLocation>
</comment>
<dbReference type="InterPro" id="IPR032807">
    <property type="entry name" value="GNVR"/>
</dbReference>
<keyword evidence="9" id="KW-0547">Nucleotide-binding</keyword>
<evidence type="ECO:0000256" key="13">
    <source>
        <dbReference type="ARBA" id="ARBA00023136"/>
    </source>
</evidence>
<dbReference type="InterPro" id="IPR003856">
    <property type="entry name" value="LPS_length_determ_N"/>
</dbReference>
<proteinExistence type="inferred from homology"/>
<dbReference type="Proteomes" id="UP000317557">
    <property type="component" value="Unassembled WGS sequence"/>
</dbReference>
<dbReference type="NCBIfam" id="TIGR01007">
    <property type="entry name" value="eps_fam"/>
    <property type="match status" value="1"/>
</dbReference>
<dbReference type="GO" id="GO:0004715">
    <property type="term" value="F:non-membrane spanning protein tyrosine kinase activity"/>
    <property type="evidence" value="ECO:0007669"/>
    <property type="project" value="UniProtKB-EC"/>
</dbReference>
<evidence type="ECO:0000256" key="4">
    <source>
        <dbReference type="ARBA" id="ARBA00011903"/>
    </source>
</evidence>
<sequence length="800" mass="89809">MSSFSNNHHHPYGNGQNGFHANGNGSLGTFGNNSFGNNTEDDDEIDLFKLFGTLLRNKWTLILFVGVFSVLAAILAISQIPIYKSDGTLFISESKNRYSYAGSDLSNLLTTTYGIGVGSTIANELQIIKSRTLSEDVADSLMSKELSEAGFKYPVLWRAYPEDSTTTSIDTVAQRIRDNLSAVQVDQETDIVRIGFESPLPEEAAFVTNLVMDTYSQLSTEQNRAMATSALSFLRGERENIEDQLEQTENELEQFMDESMLIATDAQTQQLINTITTLETKKQEIRVQYVAVNSAIETYESQLDEIKPGLADQFSESVTPRLTNFQFALAELETEKLLLLANNPELEDNPDHPELKKIDQQINRVQSQIRSIAENLIDSKSSLALSFLGSETGNIGQKIIDINEKLIQLRVERSQYETQIEALDERIASFNERFEELPEDIIELARLKRDVKINEELYLLVSNQFAEMNLWERTQFGLGRPLDYAVVPKNPIKPQKKLWVLIGFLLGGILGAGFIFIREALDDSIKSSDFLKKYNVPFLGNIPDFKIIDSLDPDGKQLIQGKSVSNQLLTFLDHISPISEAYRRLRINTVYSDPDKDYKVLMVSSSAKGEGKSTIAANLAVTFAEAEKSVLVVDLDLRRPTMHKVFGENREPGLVELLFETAGFDNCIKETIAPNVDVICAGKKTPEPASVLDSQRLKTVIDKLKDKYDHIILDTAPYGIISDSASLLRLTDGIIVVARFGLTSKKELDFTLDGLKHLNANIVGLVLNAFDPKRSSDYYTNYYYYKRAYKDYYEEEKAAL</sequence>
<dbReference type="PANTHER" id="PTHR32309:SF13">
    <property type="entry name" value="FERRIC ENTEROBACTIN TRANSPORT PROTEIN FEPE"/>
    <property type="match status" value="1"/>
</dbReference>
<evidence type="ECO:0000256" key="11">
    <source>
        <dbReference type="ARBA" id="ARBA00022840"/>
    </source>
</evidence>